<keyword evidence="3" id="KW-1185">Reference proteome</keyword>
<sequence>MKRRVVTAGVAAEEPPAAQGRRWSAEVPKWDTALSGKEREAM</sequence>
<dbReference type="EMBL" id="JBBKAK010000001">
    <property type="protein sequence ID" value="MEJ8667761.1"/>
    <property type="molecule type" value="Genomic_DNA"/>
</dbReference>
<proteinExistence type="predicted"/>
<name>A0ABU8UFS3_9ACTN</name>
<evidence type="ECO:0000256" key="1">
    <source>
        <dbReference type="SAM" id="MobiDB-lite"/>
    </source>
</evidence>
<feature type="region of interest" description="Disordered" evidence="1">
    <location>
        <begin position="1"/>
        <end position="42"/>
    </location>
</feature>
<gene>
    <name evidence="2" type="ORF">WKI71_01785</name>
</gene>
<comment type="caution">
    <text evidence="2">The sequence shown here is derived from an EMBL/GenBank/DDBJ whole genome shotgun (WGS) entry which is preliminary data.</text>
</comment>
<protein>
    <submittedName>
        <fullName evidence="2">Uncharacterized protein</fullName>
    </submittedName>
</protein>
<accession>A0ABU8UFS3</accession>
<dbReference type="Proteomes" id="UP001376459">
    <property type="component" value="Unassembled WGS sequence"/>
</dbReference>
<evidence type="ECO:0000313" key="3">
    <source>
        <dbReference type="Proteomes" id="UP001376459"/>
    </source>
</evidence>
<evidence type="ECO:0000313" key="2">
    <source>
        <dbReference type="EMBL" id="MEJ8667761.1"/>
    </source>
</evidence>
<reference evidence="2 3" key="1">
    <citation type="submission" date="2024-03" db="EMBL/GenBank/DDBJ databases">
        <title>Novel Streptomyces species of biotechnological and ecological value are a feature of Machair soil.</title>
        <authorList>
            <person name="Prole J.R."/>
            <person name="Goodfellow M."/>
            <person name="Allenby N."/>
            <person name="Ward A.C."/>
        </authorList>
    </citation>
    <scope>NUCLEOTIDE SEQUENCE [LARGE SCALE GENOMIC DNA]</scope>
    <source>
        <strain evidence="2 3">MS1.AVA.1</strain>
    </source>
</reference>
<organism evidence="2 3">
    <name type="scientific">Streptomyces machairae</name>
    <dbReference type="NCBI Taxonomy" id="3134109"/>
    <lineage>
        <taxon>Bacteria</taxon>
        <taxon>Bacillati</taxon>
        <taxon>Actinomycetota</taxon>
        <taxon>Actinomycetes</taxon>
        <taxon>Kitasatosporales</taxon>
        <taxon>Streptomycetaceae</taxon>
        <taxon>Streptomyces</taxon>
    </lineage>
</organism>